<dbReference type="Proteomes" id="UP001465976">
    <property type="component" value="Unassembled WGS sequence"/>
</dbReference>
<name>A0ABR3FD03_9AGAR</name>
<sequence length="544" mass="61203">MPPRGILLPAFEWKMHPLHSEHEDEEMSEHSDMSPLFGDNAKSDLEEKEVVDDMCVDDFDASLNGIDNDMSTVLPPDDEEQALDVVWRLVIISSFMLTEVTLQNLPETTVVAITFPSEEQEYGSDSDGDYYMSDSSFFDDNDNDEVTNAASDAEDINMSDNLASDDEVLDDVGVDDNDDKENAAPAPGGNDDGIDYDQSASGDFAIDAIQAQEEVELHDVDALLQGEYYGKGQDEVNGEEVMTELQDDKVEMPGTESRRDSSYCVEKHAGDLAAKTDSNDDLHGVSGSAGHGIALQGVNSVRFDITILPPPDNLLLQDFILQSPFKLRTPATGAVRRTRVGRMAWTPGKPKAYVTKVHGTIVPPIPSRDKPFFEKLIFPYVYEFAWNDQCVEMVNWVAKKYVREVRYAYIPPDDDEEKDRIIQTKRKEDIRKLLYSLASRLYGDNGIEESFLIDRFAKPFTAEQYESARTERIKPWADGSANEVQFFSKTESLEIISADCPPELKRYIEDAKTEVDFFHLRRIGGKENVEKPPELLGKRRVSRL</sequence>
<feature type="compositionally biased region" description="Acidic residues" evidence="1">
    <location>
        <begin position="152"/>
        <end position="179"/>
    </location>
</feature>
<feature type="region of interest" description="Disordered" evidence="1">
    <location>
        <begin position="119"/>
        <end position="199"/>
    </location>
</feature>
<reference evidence="2 3" key="1">
    <citation type="submission" date="2024-02" db="EMBL/GenBank/DDBJ databases">
        <title>A draft genome for the cacao thread blight pathogen Marasmius crinis-equi.</title>
        <authorList>
            <person name="Cohen S.P."/>
            <person name="Baruah I.K."/>
            <person name="Amoako-Attah I."/>
            <person name="Bukari Y."/>
            <person name="Meinhardt L.W."/>
            <person name="Bailey B.A."/>
        </authorList>
    </citation>
    <scope>NUCLEOTIDE SEQUENCE [LARGE SCALE GENOMIC DNA]</scope>
    <source>
        <strain evidence="2 3">GH-76</strain>
    </source>
</reference>
<comment type="caution">
    <text evidence="2">The sequence shown here is derived from an EMBL/GenBank/DDBJ whole genome shotgun (WGS) entry which is preliminary data.</text>
</comment>
<accession>A0ABR3FD03</accession>
<protein>
    <submittedName>
        <fullName evidence="2">Uncharacterized protein</fullName>
    </submittedName>
</protein>
<feature type="compositionally biased region" description="Acidic residues" evidence="1">
    <location>
        <begin position="119"/>
        <end position="128"/>
    </location>
</feature>
<dbReference type="EMBL" id="JBAHYK010000537">
    <property type="protein sequence ID" value="KAL0573149.1"/>
    <property type="molecule type" value="Genomic_DNA"/>
</dbReference>
<evidence type="ECO:0000313" key="2">
    <source>
        <dbReference type="EMBL" id="KAL0573149.1"/>
    </source>
</evidence>
<organism evidence="2 3">
    <name type="scientific">Marasmius crinis-equi</name>
    <dbReference type="NCBI Taxonomy" id="585013"/>
    <lineage>
        <taxon>Eukaryota</taxon>
        <taxon>Fungi</taxon>
        <taxon>Dikarya</taxon>
        <taxon>Basidiomycota</taxon>
        <taxon>Agaricomycotina</taxon>
        <taxon>Agaricomycetes</taxon>
        <taxon>Agaricomycetidae</taxon>
        <taxon>Agaricales</taxon>
        <taxon>Marasmiineae</taxon>
        <taxon>Marasmiaceae</taxon>
        <taxon>Marasmius</taxon>
    </lineage>
</organism>
<evidence type="ECO:0000256" key="1">
    <source>
        <dbReference type="SAM" id="MobiDB-lite"/>
    </source>
</evidence>
<gene>
    <name evidence="2" type="ORF">V5O48_008815</name>
</gene>
<keyword evidence="3" id="KW-1185">Reference proteome</keyword>
<evidence type="ECO:0000313" key="3">
    <source>
        <dbReference type="Proteomes" id="UP001465976"/>
    </source>
</evidence>
<proteinExistence type="predicted"/>